<dbReference type="Gene3D" id="3.30.360.20">
    <property type="entry name" value="RNA 3'-terminal phosphate cyclase, insert domain"/>
    <property type="match status" value="1"/>
</dbReference>
<evidence type="ECO:0000259" key="7">
    <source>
        <dbReference type="Pfam" id="PF01137"/>
    </source>
</evidence>
<dbReference type="EC" id="6.5.1.4" evidence="5 6"/>
<dbReference type="Pfam" id="PF01137">
    <property type="entry name" value="RTC"/>
    <property type="match status" value="1"/>
</dbReference>
<feature type="domain" description="RNA 3'-terminal phosphate cyclase" evidence="7">
    <location>
        <begin position="9"/>
        <end position="325"/>
    </location>
</feature>
<keyword evidence="10" id="KW-1185">Reference proteome</keyword>
<dbReference type="PIRSF" id="PIRSF005378">
    <property type="entry name" value="RNA3'_term_phos_cycl_euk"/>
    <property type="match status" value="1"/>
</dbReference>
<dbReference type="AlphaFoldDB" id="A0A8T8K5M1"/>
<accession>A0A8T8K5M1</accession>
<evidence type="ECO:0000256" key="4">
    <source>
        <dbReference type="ARBA" id="ARBA00022741"/>
    </source>
</evidence>
<evidence type="ECO:0000256" key="1">
    <source>
        <dbReference type="ARBA" id="ARBA00009206"/>
    </source>
</evidence>
<sequence>MIEIDGSSGEGGGAVVRISAALASLTSKKLNIKNIRAQRPRKGLSSQHLMALTALSWLCNAEFQGFHTGSEEIFFCPGKLRGGNLELDIKTAGSMALVLQAFMIPAPFAPKKVEITLKGGSDVRWAPPFDYLKYITLPILELMGYKCGIELIQRGHYPRGGGILKAEILPVKKLNPLKILEPEIDSIKGISHATNLPLHVAERQALAAHKILAKTGYEVDIAVEHSTNNLSPGSGIVVWAQGNTRIGGNALGKRGKSAEKVGEDAAKNILYSLGREATLDNYMGDQIIPYMALAGGSCFKIPTLSSHARTNIQLVKKITGKVFRVHPREEVVEISTK</sequence>
<reference evidence="9" key="1">
    <citation type="submission" date="2020-07" db="EMBL/GenBank/DDBJ databases">
        <title>Methanobacterium. sp. MethCan genome.</title>
        <authorList>
            <person name="Postec A."/>
            <person name="Quemeneur M."/>
        </authorList>
    </citation>
    <scope>NUCLEOTIDE SEQUENCE</scope>
    <source>
        <strain evidence="9">MethCAN</strain>
    </source>
</reference>
<comment type="function">
    <text evidence="5">Catalyzes the conversion of 3'-phosphate to a 2',3'-cyclic phosphodiester at the end of RNA. The mechanism of action of the enzyme occurs in 3 steps: (A) adenylation of the enzyme by ATP; (B) transfer of adenylate to an RNA-N3'P to produce RNA-N3'PP5'A; (C) and attack of the adjacent 2'-hydroxyl on the 3'-phosphorus in the diester linkage to produce the cyclic end product. The biological role of this enzyme is unknown but it is likely to function in some aspects of cellular RNA processing.</text>
</comment>
<dbReference type="PROSITE" id="PS01287">
    <property type="entry name" value="RTC"/>
    <property type="match status" value="1"/>
</dbReference>
<keyword evidence="3 5" id="KW-0436">Ligase</keyword>
<dbReference type="GeneID" id="64820919"/>
<dbReference type="InterPro" id="IPR023797">
    <property type="entry name" value="RNA3'_phos_cyclase_dom"/>
</dbReference>
<dbReference type="InterPro" id="IPR013792">
    <property type="entry name" value="RNA3'P_cycl/enolpyr_Trfase_a/b"/>
</dbReference>
<dbReference type="OrthoDB" id="7994at2157"/>
<dbReference type="NCBIfam" id="TIGR03399">
    <property type="entry name" value="RNA_3prim_cycl"/>
    <property type="match status" value="1"/>
</dbReference>
<evidence type="ECO:0000313" key="10">
    <source>
        <dbReference type="Proteomes" id="UP000681041"/>
    </source>
</evidence>
<dbReference type="GO" id="GO:0005737">
    <property type="term" value="C:cytoplasm"/>
    <property type="evidence" value="ECO:0007669"/>
    <property type="project" value="UniProtKB-SubCell"/>
</dbReference>
<keyword evidence="4 5" id="KW-0547">Nucleotide-binding</keyword>
<evidence type="ECO:0000256" key="5">
    <source>
        <dbReference type="HAMAP-Rule" id="MF_00200"/>
    </source>
</evidence>
<keyword evidence="5" id="KW-0963">Cytoplasm</keyword>
<comment type="similarity">
    <text evidence="1 5">Belongs to the RNA 3'-terminal cyclase family. Type 1 subfamily.</text>
</comment>
<dbReference type="InterPro" id="IPR020719">
    <property type="entry name" value="RNA3'_term_phos_cycl-like_CS"/>
</dbReference>
<proteinExistence type="inferred from homology"/>
<feature type="domain" description="RNA 3'-terminal phosphate cyclase insert" evidence="8">
    <location>
        <begin position="183"/>
        <end position="270"/>
    </location>
</feature>
<dbReference type="GO" id="GO:0003963">
    <property type="term" value="F:RNA-3'-phosphate cyclase activity"/>
    <property type="evidence" value="ECO:0007669"/>
    <property type="project" value="UniProtKB-UniRule"/>
</dbReference>
<dbReference type="SUPFAM" id="SSF55205">
    <property type="entry name" value="EPT/RTPC-like"/>
    <property type="match status" value="2"/>
</dbReference>
<dbReference type="InterPro" id="IPR000228">
    <property type="entry name" value="RNA3'_term_phos_cyc"/>
</dbReference>
<evidence type="ECO:0000256" key="2">
    <source>
        <dbReference type="ARBA" id="ARBA00021428"/>
    </source>
</evidence>
<feature type="binding site" evidence="5">
    <location>
        <position position="100"/>
    </location>
    <ligand>
        <name>ATP</name>
        <dbReference type="ChEBI" id="CHEBI:30616"/>
    </ligand>
</feature>
<feature type="binding site" evidence="5">
    <location>
        <begin position="282"/>
        <end position="286"/>
    </location>
    <ligand>
        <name>ATP</name>
        <dbReference type="ChEBI" id="CHEBI:30616"/>
    </ligand>
</feature>
<dbReference type="InterPro" id="IPR013791">
    <property type="entry name" value="RNA3'-term_phos_cycl_insert"/>
</dbReference>
<dbReference type="PANTHER" id="PTHR11096">
    <property type="entry name" value="RNA 3' TERMINAL PHOSPHATE CYCLASE"/>
    <property type="match status" value="1"/>
</dbReference>
<dbReference type="InterPro" id="IPR017770">
    <property type="entry name" value="RNA3'_term_phos_cyc_type_1"/>
</dbReference>
<evidence type="ECO:0000256" key="3">
    <source>
        <dbReference type="ARBA" id="ARBA00022598"/>
    </source>
</evidence>
<evidence type="ECO:0000256" key="6">
    <source>
        <dbReference type="NCBIfam" id="TIGR03399"/>
    </source>
</evidence>
<dbReference type="Proteomes" id="UP000681041">
    <property type="component" value="Chromosome"/>
</dbReference>
<dbReference type="Pfam" id="PF05189">
    <property type="entry name" value="RTC_insert"/>
    <property type="match status" value="1"/>
</dbReference>
<dbReference type="KEGG" id="meme:HYG87_09100"/>
<dbReference type="RefSeq" id="WP_211532855.1">
    <property type="nucleotide sequence ID" value="NZ_CP058560.1"/>
</dbReference>
<organism evidence="9 10">
    <name type="scientific">Methanobacterium alkalithermotolerans</name>
    <dbReference type="NCBI Taxonomy" id="2731220"/>
    <lineage>
        <taxon>Archaea</taxon>
        <taxon>Methanobacteriati</taxon>
        <taxon>Methanobacteriota</taxon>
        <taxon>Methanomada group</taxon>
        <taxon>Methanobacteria</taxon>
        <taxon>Methanobacteriales</taxon>
        <taxon>Methanobacteriaceae</taxon>
        <taxon>Methanobacterium</taxon>
    </lineage>
</organism>
<keyword evidence="5" id="KW-0067">ATP-binding</keyword>
<gene>
    <name evidence="5" type="primary">rtcA</name>
    <name evidence="9" type="ORF">HYG87_09100</name>
</gene>
<name>A0A8T8K5M1_9EURY</name>
<dbReference type="HAMAP" id="MF_00200">
    <property type="entry name" value="RTC"/>
    <property type="match status" value="1"/>
</dbReference>
<dbReference type="EMBL" id="CP058560">
    <property type="protein sequence ID" value="QUH23898.1"/>
    <property type="molecule type" value="Genomic_DNA"/>
</dbReference>
<comment type="catalytic activity">
    <reaction evidence="5">
        <text>a 3'-end 3'-phospho-ribonucleotide-RNA + ATP = a 3'-end 2',3'-cyclophospho-ribonucleotide-RNA + AMP + diphosphate</text>
        <dbReference type="Rhea" id="RHEA:23976"/>
        <dbReference type="Rhea" id="RHEA-COMP:10463"/>
        <dbReference type="Rhea" id="RHEA-COMP:10464"/>
        <dbReference type="ChEBI" id="CHEBI:30616"/>
        <dbReference type="ChEBI" id="CHEBI:33019"/>
        <dbReference type="ChEBI" id="CHEBI:83062"/>
        <dbReference type="ChEBI" id="CHEBI:83064"/>
        <dbReference type="ChEBI" id="CHEBI:456215"/>
        <dbReference type="EC" id="6.5.1.4"/>
    </reaction>
</comment>
<dbReference type="PANTHER" id="PTHR11096:SF0">
    <property type="entry name" value="RNA 3'-TERMINAL PHOSPHATE CYCLASE"/>
    <property type="match status" value="1"/>
</dbReference>
<comment type="subcellular location">
    <subcellularLocation>
        <location evidence="5">Cytoplasm</location>
    </subcellularLocation>
</comment>
<dbReference type="Gene3D" id="3.65.10.20">
    <property type="entry name" value="RNA 3'-terminal phosphate cyclase domain"/>
    <property type="match status" value="1"/>
</dbReference>
<dbReference type="InterPro" id="IPR036553">
    <property type="entry name" value="RPTC_insert"/>
</dbReference>
<feature type="active site" description="Tele-AMP-histidine intermediate" evidence="5">
    <location>
        <position position="307"/>
    </location>
</feature>
<evidence type="ECO:0000259" key="8">
    <source>
        <dbReference type="Pfam" id="PF05189"/>
    </source>
</evidence>
<dbReference type="GO" id="GO:0005524">
    <property type="term" value="F:ATP binding"/>
    <property type="evidence" value="ECO:0007669"/>
    <property type="project" value="UniProtKB-KW"/>
</dbReference>
<dbReference type="FunFam" id="3.30.360.20:FF:000002">
    <property type="entry name" value="RNA terminal phosphate cyclase-like 1"/>
    <property type="match status" value="1"/>
</dbReference>
<dbReference type="GO" id="GO:0006396">
    <property type="term" value="P:RNA processing"/>
    <property type="evidence" value="ECO:0007669"/>
    <property type="project" value="UniProtKB-UniRule"/>
</dbReference>
<protein>
    <recommendedName>
        <fullName evidence="2 5">RNA 3'-terminal phosphate cyclase</fullName>
        <shortName evidence="5">RNA cyclase</shortName>
        <shortName evidence="5">RNA-3'-phosphate cyclase</shortName>
        <ecNumber evidence="5 6">6.5.1.4</ecNumber>
    </recommendedName>
</protein>
<evidence type="ECO:0000313" key="9">
    <source>
        <dbReference type="EMBL" id="QUH23898.1"/>
    </source>
</evidence>
<dbReference type="InterPro" id="IPR037136">
    <property type="entry name" value="RNA3'_phos_cyclase_dom_sf"/>
</dbReference>